<reference evidence="2" key="2">
    <citation type="journal article" date="2016" name="Fungal Biol.">
        <title>Ochratoxin A production by Penicillium thymicola.</title>
        <authorList>
            <person name="Nguyen H.D.T."/>
            <person name="McMullin D.R."/>
            <person name="Ponomareva E."/>
            <person name="Riley R."/>
            <person name="Pomraning K.R."/>
            <person name="Baker S.E."/>
            <person name="Seifert K.A."/>
        </authorList>
    </citation>
    <scope>NUCLEOTIDE SEQUENCE</scope>
    <source>
        <strain evidence="2">DAOM 180753</strain>
    </source>
</reference>
<dbReference type="PANTHER" id="PTHR37563">
    <property type="entry name" value="PHYTANOYL-COA DIOXYGENASE FAMILY PROTEIN (AFU_ORTHOLOGUE AFUA_2G03330)"/>
    <property type="match status" value="1"/>
</dbReference>
<name>A0AAI9XBD1_PENTH</name>
<dbReference type="EMBL" id="LACB01000049">
    <property type="protein sequence ID" value="KAJ9490737.1"/>
    <property type="molecule type" value="Genomic_DNA"/>
</dbReference>
<feature type="region of interest" description="Disordered" evidence="1">
    <location>
        <begin position="161"/>
        <end position="186"/>
    </location>
</feature>
<evidence type="ECO:0000313" key="3">
    <source>
        <dbReference type="Proteomes" id="UP001227192"/>
    </source>
</evidence>
<dbReference type="AlphaFoldDB" id="A0AAI9XBD1"/>
<accession>A0AAI9XBD1</accession>
<organism evidence="2 3">
    <name type="scientific">Penicillium thymicola</name>
    <dbReference type="NCBI Taxonomy" id="293382"/>
    <lineage>
        <taxon>Eukaryota</taxon>
        <taxon>Fungi</taxon>
        <taxon>Dikarya</taxon>
        <taxon>Ascomycota</taxon>
        <taxon>Pezizomycotina</taxon>
        <taxon>Eurotiomycetes</taxon>
        <taxon>Eurotiomycetidae</taxon>
        <taxon>Eurotiales</taxon>
        <taxon>Aspergillaceae</taxon>
        <taxon>Penicillium</taxon>
    </lineage>
</organism>
<dbReference type="PANTHER" id="PTHR37563:SF2">
    <property type="entry name" value="PHYTANOYL-COA DIOXYGENASE FAMILY PROTEIN (AFU_ORTHOLOGUE AFUA_2G03330)"/>
    <property type="match status" value="1"/>
</dbReference>
<dbReference type="InterPro" id="IPR008775">
    <property type="entry name" value="Phytyl_CoA_dOase-like"/>
</dbReference>
<gene>
    <name evidence="2" type="ORF">VN97_g2519</name>
</gene>
<dbReference type="Pfam" id="PF05721">
    <property type="entry name" value="PhyH"/>
    <property type="match status" value="1"/>
</dbReference>
<evidence type="ECO:0000313" key="2">
    <source>
        <dbReference type="EMBL" id="KAJ9490737.1"/>
    </source>
</evidence>
<comment type="caution">
    <text evidence="2">The sequence shown here is derived from an EMBL/GenBank/DDBJ whole genome shotgun (WGS) entry which is preliminary data.</text>
</comment>
<protein>
    <recommendedName>
        <fullName evidence="4">Phytanoyl-CoA dioxygenase</fullName>
    </recommendedName>
</protein>
<reference evidence="2" key="1">
    <citation type="submission" date="2015-06" db="EMBL/GenBank/DDBJ databases">
        <authorList>
            <person name="Nguyen H."/>
        </authorList>
    </citation>
    <scope>NUCLEOTIDE SEQUENCE</scope>
    <source>
        <strain evidence="2">DAOM 180753</strain>
    </source>
</reference>
<dbReference type="Gene3D" id="2.60.120.620">
    <property type="entry name" value="q2cbj1_9rhob like domain"/>
    <property type="match status" value="1"/>
</dbReference>
<dbReference type="Proteomes" id="UP001227192">
    <property type="component" value="Unassembled WGS sequence"/>
</dbReference>
<proteinExistence type="predicted"/>
<dbReference type="SUPFAM" id="SSF51197">
    <property type="entry name" value="Clavaminate synthase-like"/>
    <property type="match status" value="1"/>
</dbReference>
<keyword evidence="3" id="KW-1185">Reference proteome</keyword>
<evidence type="ECO:0000256" key="1">
    <source>
        <dbReference type="SAM" id="MobiDB-lite"/>
    </source>
</evidence>
<evidence type="ECO:0008006" key="4">
    <source>
        <dbReference type="Google" id="ProtNLM"/>
    </source>
</evidence>
<sequence length="349" mass="39152">MSQILFKAPTVLSRHYQIRSLSTHLGKLTSHPTSVHPSRDEIKYARLSPRNLEVAIRSLHQDGLVVIENAIPHDCLDRLNKKMVEDAYSLQSRKGDSPFNYNPGNIQQDAPPVREYFEPSIFMSKTLKPKLPLQSTAPNSYPDPIATQITSSALGPRPKWTFCSGNTAMPPTAESPPMSQPVHSDADFAHPTHPFAYVINVPLINMTPENGSTEVWLGTHTDAGLHVQEGLHGERASGRIKPNELEKRRLDRLPCQPVVPKGSLVVRDLRLWHAGVGNQTEDPRVMLAMIHFASWYRNPMKLEFADDLKPVVEGQAELEVPVDWVSKSEALSRYLNRGFGNAYDFNQYP</sequence>
<dbReference type="InterPro" id="IPR051961">
    <property type="entry name" value="Fungal_Metabolite_Diox"/>
</dbReference>